<accession>A0AAD5X4C0</accession>
<dbReference type="EMBL" id="JADGJD010000665">
    <property type="protein sequence ID" value="KAJ3049290.1"/>
    <property type="molecule type" value="Genomic_DNA"/>
</dbReference>
<protein>
    <submittedName>
        <fullName evidence="2">Uncharacterized protein</fullName>
    </submittedName>
</protein>
<organism evidence="2 3">
    <name type="scientific">Rhizophlyctis rosea</name>
    <dbReference type="NCBI Taxonomy" id="64517"/>
    <lineage>
        <taxon>Eukaryota</taxon>
        <taxon>Fungi</taxon>
        <taxon>Fungi incertae sedis</taxon>
        <taxon>Chytridiomycota</taxon>
        <taxon>Chytridiomycota incertae sedis</taxon>
        <taxon>Chytridiomycetes</taxon>
        <taxon>Rhizophlyctidales</taxon>
        <taxon>Rhizophlyctidaceae</taxon>
        <taxon>Rhizophlyctis</taxon>
    </lineage>
</organism>
<dbReference type="Proteomes" id="UP001212841">
    <property type="component" value="Unassembled WGS sequence"/>
</dbReference>
<gene>
    <name evidence="2" type="ORF">HK097_009701</name>
</gene>
<keyword evidence="3" id="KW-1185">Reference proteome</keyword>
<evidence type="ECO:0000313" key="2">
    <source>
        <dbReference type="EMBL" id="KAJ3049290.1"/>
    </source>
</evidence>
<feature type="region of interest" description="Disordered" evidence="1">
    <location>
        <begin position="31"/>
        <end position="54"/>
    </location>
</feature>
<sequence>MANTPPKTYAQAGQPNPSRQLYLGIRSRYNTVKSSDPGTRSPNTTQNLSKKWETQSRPIALSRLNTEINLLGELLSVKEDRPGTPSLELRSRIMAVEQQLELVEASDAMSDQMTELNSWKTRTETLNLYAEYLSVFIEKKIVQPLKDEECAGWLALSILLDKEVARVAYKYAEELDDVRLLKVRKDKLMEQPYHAKIKLLYEKLGMSDEGC</sequence>
<evidence type="ECO:0000256" key="1">
    <source>
        <dbReference type="SAM" id="MobiDB-lite"/>
    </source>
</evidence>
<feature type="compositionally biased region" description="Polar residues" evidence="1">
    <location>
        <begin position="31"/>
        <end position="49"/>
    </location>
</feature>
<proteinExistence type="predicted"/>
<comment type="caution">
    <text evidence="2">The sequence shown here is derived from an EMBL/GenBank/DDBJ whole genome shotgun (WGS) entry which is preliminary data.</text>
</comment>
<name>A0AAD5X4C0_9FUNG</name>
<evidence type="ECO:0000313" key="3">
    <source>
        <dbReference type="Proteomes" id="UP001212841"/>
    </source>
</evidence>
<dbReference type="AlphaFoldDB" id="A0AAD5X4C0"/>
<reference evidence="2" key="1">
    <citation type="submission" date="2020-05" db="EMBL/GenBank/DDBJ databases">
        <title>Phylogenomic resolution of chytrid fungi.</title>
        <authorList>
            <person name="Stajich J.E."/>
            <person name="Amses K."/>
            <person name="Simmons R."/>
            <person name="Seto K."/>
            <person name="Myers J."/>
            <person name="Bonds A."/>
            <person name="Quandt C.A."/>
            <person name="Barry K."/>
            <person name="Liu P."/>
            <person name="Grigoriev I."/>
            <person name="Longcore J.E."/>
            <person name="James T.Y."/>
        </authorList>
    </citation>
    <scope>NUCLEOTIDE SEQUENCE</scope>
    <source>
        <strain evidence="2">JEL0318</strain>
    </source>
</reference>